<evidence type="ECO:0000256" key="1">
    <source>
        <dbReference type="ARBA" id="ARBA00001946"/>
    </source>
</evidence>
<dbReference type="SUPFAM" id="SSF52540">
    <property type="entry name" value="P-loop containing nucleoside triphosphate hydrolases"/>
    <property type="match status" value="1"/>
</dbReference>
<evidence type="ECO:0000313" key="13">
    <source>
        <dbReference type="Proteomes" id="UP001215503"/>
    </source>
</evidence>
<evidence type="ECO:0000256" key="4">
    <source>
        <dbReference type="ARBA" id="ARBA00022573"/>
    </source>
</evidence>
<dbReference type="RefSeq" id="WP_275822147.1">
    <property type="nucleotide sequence ID" value="NZ_JARHUD010000004.1"/>
</dbReference>
<dbReference type="Gene3D" id="3.40.50.300">
    <property type="entry name" value="P-loop containing nucleotide triphosphate hydrolases"/>
    <property type="match status" value="1"/>
</dbReference>
<evidence type="ECO:0000256" key="6">
    <source>
        <dbReference type="ARBA" id="ARBA00022741"/>
    </source>
</evidence>
<reference evidence="12 13" key="1">
    <citation type="submission" date="2023-03" db="EMBL/GenBank/DDBJ databases">
        <title>Fodinicurvata sp. CAU 1616 isolated from sea sendiment.</title>
        <authorList>
            <person name="Kim W."/>
        </authorList>
    </citation>
    <scope>NUCLEOTIDE SEQUENCE [LARGE SCALE GENOMIC DNA]</scope>
    <source>
        <strain evidence="12 13">CAU 1616</strain>
    </source>
</reference>
<dbReference type="InterPro" id="IPR027417">
    <property type="entry name" value="P-loop_NTPase"/>
</dbReference>
<name>A0ABT5YM99_9PROT</name>
<feature type="domain" description="CobQ/CobB/MinD/ParA nucleotide binding" evidence="10">
    <location>
        <begin position="1"/>
        <end position="181"/>
    </location>
</feature>
<evidence type="ECO:0000256" key="3">
    <source>
        <dbReference type="ARBA" id="ARBA00006205"/>
    </source>
</evidence>
<dbReference type="EMBL" id="JARHUD010000004">
    <property type="protein sequence ID" value="MDF2096088.1"/>
    <property type="molecule type" value="Genomic_DNA"/>
</dbReference>
<keyword evidence="4" id="KW-0169">Cobalamin biosynthesis</keyword>
<evidence type="ECO:0000256" key="2">
    <source>
        <dbReference type="ARBA" id="ARBA00004953"/>
    </source>
</evidence>
<comment type="caution">
    <text evidence="12">The sequence shown here is derived from an EMBL/GenBank/DDBJ whole genome shotgun (WGS) entry which is preliminary data.</text>
</comment>
<sequence>MIAAPSSGCGLTTVCAAILHALCQSGRDAAGAKAGLDPRPTLLQSRATGRGAYNLDTWAMRPQTRAALLADAYGDSDLLLIEGSAGLFDGDAAGLGATADLAEELALPVVLLIDAQGLTHSIAPLLEGFARHRSTLPIVAVILNRVAGPTHEKVLRQALQSSGAPVLGAIPDTPELAISTASEAFLDGAAAVVARSLDLSALAALAQPVPLPAEPAEDPGLPAPGRHLAIARDEAFAPLYPHLLDAWRAQGVELSFFSPLADEAPAPTADVIWLPGSPAVSGLAPETFDRLVQAKAFRTGLQAAAADRRHIYGEGSGFMLLGESLLDSKGLEHPLLGLLPLRFALPTRRTLPGRQALTLSSPGLWGEFGTRLRACAWEDAVLRWQGLGEPLFQAFTPHGEALGPAGIARGSVAGSLLRLVDRNTL</sequence>
<keyword evidence="5" id="KW-0436">Ligase</keyword>
<protein>
    <submittedName>
        <fullName evidence="12">Cobyrinate a,c-diamide synthase</fullName>
    </submittedName>
</protein>
<dbReference type="PANTHER" id="PTHR43873:SF1">
    <property type="entry name" value="COBYRINATE A,C-DIAMIDE SYNTHASE"/>
    <property type="match status" value="1"/>
</dbReference>
<dbReference type="Pfam" id="PF01656">
    <property type="entry name" value="CbiA"/>
    <property type="match status" value="1"/>
</dbReference>
<evidence type="ECO:0000259" key="11">
    <source>
        <dbReference type="Pfam" id="PF07685"/>
    </source>
</evidence>
<keyword evidence="6" id="KW-0547">Nucleotide-binding</keyword>
<proteinExistence type="inferred from homology"/>
<dbReference type="InterPro" id="IPR029062">
    <property type="entry name" value="Class_I_gatase-like"/>
</dbReference>
<keyword evidence="9" id="KW-0315">Glutamine amidotransferase</keyword>
<dbReference type="Proteomes" id="UP001215503">
    <property type="component" value="Unassembled WGS sequence"/>
</dbReference>
<dbReference type="Pfam" id="PF07685">
    <property type="entry name" value="GATase_3"/>
    <property type="match status" value="1"/>
</dbReference>
<comment type="similarity">
    <text evidence="3">Belongs to the CobB/CobQ family. CobQ subfamily.</text>
</comment>
<comment type="cofactor">
    <cofactor evidence="1">
        <name>Mg(2+)</name>
        <dbReference type="ChEBI" id="CHEBI:18420"/>
    </cofactor>
</comment>
<accession>A0ABT5YM99</accession>
<dbReference type="PROSITE" id="PS51274">
    <property type="entry name" value="GATASE_COBBQ"/>
    <property type="match status" value="1"/>
</dbReference>
<evidence type="ECO:0000256" key="7">
    <source>
        <dbReference type="ARBA" id="ARBA00022840"/>
    </source>
</evidence>
<feature type="domain" description="CobB/CobQ-like glutamine amidotransferase" evidence="11">
    <location>
        <begin position="229"/>
        <end position="351"/>
    </location>
</feature>
<dbReference type="InterPro" id="IPR004484">
    <property type="entry name" value="CbiA/CobB_synth"/>
</dbReference>
<dbReference type="NCBIfam" id="NF002204">
    <property type="entry name" value="PRK01077.1"/>
    <property type="match status" value="1"/>
</dbReference>
<keyword evidence="7" id="KW-0067">ATP-binding</keyword>
<evidence type="ECO:0000256" key="9">
    <source>
        <dbReference type="ARBA" id="ARBA00022962"/>
    </source>
</evidence>
<comment type="pathway">
    <text evidence="2">Cofactor biosynthesis; adenosylcobalamin biosynthesis.</text>
</comment>
<keyword evidence="13" id="KW-1185">Reference proteome</keyword>
<evidence type="ECO:0000256" key="8">
    <source>
        <dbReference type="ARBA" id="ARBA00022842"/>
    </source>
</evidence>
<keyword evidence="8" id="KW-0460">Magnesium</keyword>
<evidence type="ECO:0000259" key="10">
    <source>
        <dbReference type="Pfam" id="PF01656"/>
    </source>
</evidence>
<dbReference type="SUPFAM" id="SSF52317">
    <property type="entry name" value="Class I glutamine amidotransferase-like"/>
    <property type="match status" value="1"/>
</dbReference>
<dbReference type="InterPro" id="IPR011698">
    <property type="entry name" value="GATase_3"/>
</dbReference>
<dbReference type="InterPro" id="IPR002586">
    <property type="entry name" value="CobQ/CobB/MinD/ParA_Nub-bd_dom"/>
</dbReference>
<evidence type="ECO:0000256" key="5">
    <source>
        <dbReference type="ARBA" id="ARBA00022598"/>
    </source>
</evidence>
<gene>
    <name evidence="12" type="ORF">P2G67_08880</name>
</gene>
<evidence type="ECO:0000313" key="12">
    <source>
        <dbReference type="EMBL" id="MDF2096088.1"/>
    </source>
</evidence>
<dbReference type="PANTHER" id="PTHR43873">
    <property type="entry name" value="COBYRINATE A,C-DIAMIDE SYNTHASE"/>
    <property type="match status" value="1"/>
</dbReference>
<organism evidence="12 13">
    <name type="scientific">Aquibaculum arenosum</name>
    <dbReference type="NCBI Taxonomy" id="3032591"/>
    <lineage>
        <taxon>Bacteria</taxon>
        <taxon>Pseudomonadati</taxon>
        <taxon>Pseudomonadota</taxon>
        <taxon>Alphaproteobacteria</taxon>
        <taxon>Rhodospirillales</taxon>
        <taxon>Rhodovibrionaceae</taxon>
        <taxon>Aquibaculum</taxon>
    </lineage>
</organism>